<name>A0AAN6Q8N5_9PEZI</name>
<dbReference type="EMBL" id="MU863627">
    <property type="protein sequence ID" value="KAK4104239.1"/>
    <property type="molecule type" value="Genomic_DNA"/>
</dbReference>
<evidence type="ECO:0000313" key="1">
    <source>
        <dbReference type="EMBL" id="KAK4104239.1"/>
    </source>
</evidence>
<dbReference type="AlphaFoldDB" id="A0AAN6Q8N5"/>
<reference evidence="1" key="2">
    <citation type="submission" date="2023-05" db="EMBL/GenBank/DDBJ databases">
        <authorList>
            <consortium name="Lawrence Berkeley National Laboratory"/>
            <person name="Steindorff A."/>
            <person name="Hensen N."/>
            <person name="Bonometti L."/>
            <person name="Westerberg I."/>
            <person name="Brannstrom I.O."/>
            <person name="Guillou S."/>
            <person name="Cros-Aarteil S."/>
            <person name="Calhoun S."/>
            <person name="Haridas S."/>
            <person name="Kuo A."/>
            <person name="Mondo S."/>
            <person name="Pangilinan J."/>
            <person name="Riley R."/>
            <person name="Labutti K."/>
            <person name="Andreopoulos B."/>
            <person name="Lipzen A."/>
            <person name="Chen C."/>
            <person name="Yanf M."/>
            <person name="Daum C."/>
            <person name="Ng V."/>
            <person name="Clum A."/>
            <person name="Ohm R."/>
            <person name="Martin F."/>
            <person name="Silar P."/>
            <person name="Natvig D."/>
            <person name="Lalanne C."/>
            <person name="Gautier V."/>
            <person name="Ament-Velasquez S.L."/>
            <person name="Kruys A."/>
            <person name="Hutchinson M.I."/>
            <person name="Powell A.J."/>
            <person name="Barry K."/>
            <person name="Miller A.N."/>
            <person name="Grigoriev I.V."/>
            <person name="Debuchy R."/>
            <person name="Gladieux P."/>
            <person name="Thoren M.H."/>
            <person name="Johannesson H."/>
        </authorList>
    </citation>
    <scope>NUCLEOTIDE SEQUENCE</scope>
    <source>
        <strain evidence="1">CBS 757.83</strain>
    </source>
</reference>
<gene>
    <name evidence="1" type="ORF">N658DRAFT_248203</name>
</gene>
<sequence>MPLRLFNLLESSAAWPCSWPSQKNLIPMLAVNRTAGCRRRFPTGEIDAVPTAGGCSAAMPRLSVWPGETPRRGLRFLRRLSCDSGITPCLEPGDRVIAARCRESEIFSLRLDRARGRLAKQAPVVVLKFRECCECSLGLRTHCRFPSPWVRVLIALRIPCSVCLGTFPRALS</sequence>
<dbReference type="Proteomes" id="UP001305647">
    <property type="component" value="Unassembled WGS sequence"/>
</dbReference>
<reference evidence="1" key="1">
    <citation type="journal article" date="2023" name="Mol. Phylogenet. Evol.">
        <title>Genome-scale phylogeny and comparative genomics of the fungal order Sordariales.</title>
        <authorList>
            <person name="Hensen N."/>
            <person name="Bonometti L."/>
            <person name="Westerberg I."/>
            <person name="Brannstrom I.O."/>
            <person name="Guillou S."/>
            <person name="Cros-Aarteil S."/>
            <person name="Calhoun S."/>
            <person name="Haridas S."/>
            <person name="Kuo A."/>
            <person name="Mondo S."/>
            <person name="Pangilinan J."/>
            <person name="Riley R."/>
            <person name="LaButti K."/>
            <person name="Andreopoulos B."/>
            <person name="Lipzen A."/>
            <person name="Chen C."/>
            <person name="Yan M."/>
            <person name="Daum C."/>
            <person name="Ng V."/>
            <person name="Clum A."/>
            <person name="Steindorff A."/>
            <person name="Ohm R.A."/>
            <person name="Martin F."/>
            <person name="Silar P."/>
            <person name="Natvig D.O."/>
            <person name="Lalanne C."/>
            <person name="Gautier V."/>
            <person name="Ament-Velasquez S.L."/>
            <person name="Kruys A."/>
            <person name="Hutchinson M.I."/>
            <person name="Powell A.J."/>
            <person name="Barry K."/>
            <person name="Miller A.N."/>
            <person name="Grigoriev I.V."/>
            <person name="Debuchy R."/>
            <person name="Gladieux P."/>
            <person name="Hiltunen Thoren M."/>
            <person name="Johannesson H."/>
        </authorList>
    </citation>
    <scope>NUCLEOTIDE SEQUENCE</scope>
    <source>
        <strain evidence="1">CBS 757.83</strain>
    </source>
</reference>
<keyword evidence="2" id="KW-1185">Reference proteome</keyword>
<accession>A0AAN6Q8N5</accession>
<proteinExistence type="predicted"/>
<protein>
    <submittedName>
        <fullName evidence="1">Uncharacterized protein</fullName>
    </submittedName>
</protein>
<evidence type="ECO:0000313" key="2">
    <source>
        <dbReference type="Proteomes" id="UP001305647"/>
    </source>
</evidence>
<organism evidence="1 2">
    <name type="scientific">Parathielavia hyrcaniae</name>
    <dbReference type="NCBI Taxonomy" id="113614"/>
    <lineage>
        <taxon>Eukaryota</taxon>
        <taxon>Fungi</taxon>
        <taxon>Dikarya</taxon>
        <taxon>Ascomycota</taxon>
        <taxon>Pezizomycotina</taxon>
        <taxon>Sordariomycetes</taxon>
        <taxon>Sordariomycetidae</taxon>
        <taxon>Sordariales</taxon>
        <taxon>Chaetomiaceae</taxon>
        <taxon>Parathielavia</taxon>
    </lineage>
</organism>
<comment type="caution">
    <text evidence="1">The sequence shown here is derived from an EMBL/GenBank/DDBJ whole genome shotgun (WGS) entry which is preliminary data.</text>
</comment>